<evidence type="ECO:0000313" key="3">
    <source>
        <dbReference type="EMBL" id="EEZ61333.1"/>
    </source>
</evidence>
<name>D0WFS0_SLAES</name>
<reference evidence="3" key="1">
    <citation type="submission" date="2009-10" db="EMBL/GenBank/DDBJ databases">
        <authorList>
            <person name="Weinstock G."/>
            <person name="Sodergren E."/>
            <person name="Clifton S."/>
            <person name="Fulton L."/>
            <person name="Fulton B."/>
            <person name="Courtney L."/>
            <person name="Fronick C."/>
            <person name="Harrison M."/>
            <person name="Strong C."/>
            <person name="Farmer C."/>
            <person name="Delahaunty K."/>
            <person name="Markovic C."/>
            <person name="Hall O."/>
            <person name="Minx P."/>
            <person name="Tomlinson C."/>
            <person name="Mitreva M."/>
            <person name="Nelson J."/>
            <person name="Hou S."/>
            <person name="Wollam A."/>
            <person name="Pepin K.H."/>
            <person name="Johnson M."/>
            <person name="Bhonagiri V."/>
            <person name="Nash W.E."/>
            <person name="Warren W."/>
            <person name="Chinwalla A."/>
            <person name="Mardis E.R."/>
            <person name="Wilson R.K."/>
        </authorList>
    </citation>
    <scope>NUCLEOTIDE SEQUENCE [LARGE SCALE GENOMIC DNA]</scope>
    <source>
        <strain evidence="3">ATCC 700122</strain>
    </source>
</reference>
<accession>D0WFS0</accession>
<protein>
    <recommendedName>
        <fullName evidence="2">ATP-grasp domain-containing protein</fullName>
    </recommendedName>
</protein>
<dbReference type="STRING" id="649764.HMPREF0762_00670"/>
<dbReference type="GeneID" id="85007276"/>
<dbReference type="GO" id="GO:0005524">
    <property type="term" value="F:ATP binding"/>
    <property type="evidence" value="ECO:0007669"/>
    <property type="project" value="UniProtKB-UniRule"/>
</dbReference>
<dbReference type="HOGENOM" id="CLU_054906_0_0_11"/>
<comment type="caution">
    <text evidence="3">The sequence shown here is derived from an EMBL/GenBank/DDBJ whole genome shotgun (WGS) entry which is preliminary data.</text>
</comment>
<dbReference type="GO" id="GO:0046872">
    <property type="term" value="F:metal ion binding"/>
    <property type="evidence" value="ECO:0007669"/>
    <property type="project" value="InterPro"/>
</dbReference>
<dbReference type="PROSITE" id="PS50975">
    <property type="entry name" value="ATP_GRASP"/>
    <property type="match status" value="1"/>
</dbReference>
<keyword evidence="1" id="KW-0547">Nucleotide-binding</keyword>
<dbReference type="Gene3D" id="3.30.470.20">
    <property type="entry name" value="ATP-grasp fold, B domain"/>
    <property type="match status" value="1"/>
</dbReference>
<dbReference type="EMBL" id="ACUX02000006">
    <property type="protein sequence ID" value="EEZ61333.1"/>
    <property type="molecule type" value="Genomic_DNA"/>
</dbReference>
<dbReference type="OrthoDB" id="5420347at2"/>
<dbReference type="Pfam" id="PF02786">
    <property type="entry name" value="CPSase_L_D2"/>
    <property type="match status" value="1"/>
</dbReference>
<proteinExistence type="predicted"/>
<sequence length="413" mass="46292">MNIKPVIFGGDILAYSYARCMHEAYGVRSLVICSNDVKMVTSSKFLDAIVDHGIEDTAYLLGLAKKTVAQVAAAGDIPVLLGSGDWYARFLCEYQDELIAACGEDARCVVPYLPLEKFESIMHKDEFYAACDRAGVDRPLTFELDMSTATELPSDEELGLGGYPIICKPSDSAAWHYAEFPGKEKVAEIADRAGLEKMFEAIKGSSYKGGLLLQDRIPGDDTVIYSITVFCDRGDVRIICVGHVLLQDHDPSALGNPVCIMSTVDEPCHRHLIDAATRLVKEFDYHGYGNFDVMYDARSDTYRFLEMNARPGRNSYYLTLAGENFVKPIVEQFVEGKTVAKRDLDRPFLFKVVPTKLVRDYVDEPLKSKALALVARKAHGCPTFGARDTFAHWLWSHITYFHYLTKFPKHYLK</sequence>
<keyword evidence="1" id="KW-0067">ATP-binding</keyword>
<dbReference type="eggNOG" id="COG3919">
    <property type="taxonomic scope" value="Bacteria"/>
</dbReference>
<dbReference type="RefSeq" id="WP_006361915.1">
    <property type="nucleotide sequence ID" value="NZ_GG700630.1"/>
</dbReference>
<gene>
    <name evidence="3" type="ORF">HMPREF0762_00670</name>
</gene>
<feature type="domain" description="ATP-grasp" evidence="2">
    <location>
        <begin position="128"/>
        <end position="334"/>
    </location>
</feature>
<evidence type="ECO:0000256" key="1">
    <source>
        <dbReference type="PROSITE-ProRule" id="PRU00409"/>
    </source>
</evidence>
<dbReference type="Proteomes" id="UP000006001">
    <property type="component" value="Unassembled WGS sequence"/>
</dbReference>
<keyword evidence="4" id="KW-1185">Reference proteome</keyword>
<evidence type="ECO:0000259" key="2">
    <source>
        <dbReference type="PROSITE" id="PS50975"/>
    </source>
</evidence>
<dbReference type="AlphaFoldDB" id="D0WFS0"/>
<organism evidence="3 4">
    <name type="scientific">Slackia exigua (strain ATCC 700122 / DSM 15923 / CIP 105133 / JCM 11022 / KCTC 5966 / S-7)</name>
    <dbReference type="NCBI Taxonomy" id="649764"/>
    <lineage>
        <taxon>Bacteria</taxon>
        <taxon>Bacillati</taxon>
        <taxon>Actinomycetota</taxon>
        <taxon>Coriobacteriia</taxon>
        <taxon>Eggerthellales</taxon>
        <taxon>Eggerthellaceae</taxon>
        <taxon>Slackia</taxon>
    </lineage>
</organism>
<dbReference type="InterPro" id="IPR011761">
    <property type="entry name" value="ATP-grasp"/>
</dbReference>
<dbReference type="InterPro" id="IPR005479">
    <property type="entry name" value="CPAse_ATP-bd"/>
</dbReference>
<dbReference type="SUPFAM" id="SSF56059">
    <property type="entry name" value="Glutathione synthetase ATP-binding domain-like"/>
    <property type="match status" value="1"/>
</dbReference>
<evidence type="ECO:0000313" key="4">
    <source>
        <dbReference type="Proteomes" id="UP000006001"/>
    </source>
</evidence>